<keyword evidence="2" id="KW-1185">Reference proteome</keyword>
<dbReference type="VEuPathDB" id="CryptoDB:GNI_183110"/>
<dbReference type="Proteomes" id="UP000019763">
    <property type="component" value="Unassembled WGS sequence"/>
</dbReference>
<dbReference type="AlphaFoldDB" id="A0A023AX74"/>
<accession>A0A023AX74</accession>
<gene>
    <name evidence="1" type="ORF">GNI_183110</name>
</gene>
<reference evidence="1" key="1">
    <citation type="submission" date="2013-12" db="EMBL/GenBank/DDBJ databases">
        <authorList>
            <person name="Omoto C.K."/>
            <person name="Sibley D."/>
            <person name="Venepally P."/>
            <person name="Hadjithomas M."/>
            <person name="Karamycheva S."/>
            <person name="Brunk B."/>
            <person name="Roos D."/>
            <person name="Caler E."/>
            <person name="Lorenzi H."/>
        </authorList>
    </citation>
    <scope>NUCLEOTIDE SEQUENCE</scope>
</reference>
<protein>
    <submittedName>
        <fullName evidence="1">Uncharacterized protein</fullName>
    </submittedName>
</protein>
<comment type="caution">
    <text evidence="1">The sequence shown here is derived from an EMBL/GenBank/DDBJ whole genome shotgun (WGS) entry which is preliminary data.</text>
</comment>
<feature type="non-terminal residue" evidence="1">
    <location>
        <position position="1"/>
    </location>
</feature>
<evidence type="ECO:0000313" key="2">
    <source>
        <dbReference type="Proteomes" id="UP000019763"/>
    </source>
</evidence>
<evidence type="ECO:0000313" key="1">
    <source>
        <dbReference type="EMBL" id="EZG43197.1"/>
    </source>
</evidence>
<dbReference type="RefSeq" id="XP_011133546.1">
    <property type="nucleotide sequence ID" value="XM_011135244.1"/>
</dbReference>
<proteinExistence type="predicted"/>
<dbReference type="EMBL" id="AFNH02001386">
    <property type="protein sequence ID" value="EZG43197.1"/>
    <property type="molecule type" value="Genomic_DNA"/>
</dbReference>
<organism evidence="1 2">
    <name type="scientific">Gregarina niphandrodes</name>
    <name type="common">Septate eugregarine</name>
    <dbReference type="NCBI Taxonomy" id="110365"/>
    <lineage>
        <taxon>Eukaryota</taxon>
        <taxon>Sar</taxon>
        <taxon>Alveolata</taxon>
        <taxon>Apicomplexa</taxon>
        <taxon>Conoidasida</taxon>
        <taxon>Gregarinasina</taxon>
        <taxon>Eugregarinorida</taxon>
        <taxon>Gregarinidae</taxon>
        <taxon>Gregarina</taxon>
    </lineage>
</organism>
<dbReference type="GeneID" id="22916118"/>
<name>A0A023AX74_GRENI</name>
<sequence>SDLEETEKKVRKSTALMYKLGATTISPYYTRQTLITPDRLALGPNSMAWSISDTKELPDPRVMN</sequence>